<dbReference type="Gene3D" id="1.25.40.10">
    <property type="entry name" value="Tetratricopeptide repeat domain"/>
    <property type="match status" value="1"/>
</dbReference>
<dbReference type="OMA" id="AKDAFAC"/>
<dbReference type="GeneID" id="36399728"/>
<dbReference type="OrthoDB" id="72408at2759"/>
<dbReference type="EMBL" id="CCYD01000261">
    <property type="protein sequence ID" value="CEG37231.1"/>
    <property type="molecule type" value="Genomic_DNA"/>
</dbReference>
<dbReference type="RefSeq" id="XP_024573600.1">
    <property type="nucleotide sequence ID" value="XM_024722533.1"/>
</dbReference>
<keyword evidence="1" id="KW-1133">Transmembrane helix</keyword>
<evidence type="ECO:0000256" key="1">
    <source>
        <dbReference type="SAM" id="Phobius"/>
    </source>
</evidence>
<feature type="transmembrane region" description="Helical" evidence="1">
    <location>
        <begin position="20"/>
        <end position="40"/>
    </location>
</feature>
<sequence length="476" mass="52775">MAWSSPLPADSAAQVATAPMTANNVIFLILFGMFLMATLLPVLVNTLFRFLTLVATAAVAAAVTNPSDQSFALWISQQNEQSDLMPDASLGVSKWISAVYNTAKSLVCNKPLTWRFHNALIFSVVYVPSKERYALGVFGSWRWADESTDFVKDLCQAAWVIKISRGGTKSGIDNYLVSGAGSGLILGSGSLRRKRVGNSMEFQADFGEVTTQSHRKLREKALQCKLQKDWNNAATFFLQAAKAASEVVTQANYEFNAVWCNLESLDTYPVEQNEFLRKVRLICDTLASAGYFDEAAHGLCELALRLKQHFPTECKTTKRAKELAKLYVEASDIAEAGGNIHCAAENGLRAAGLYADACLWELAEKCFEAVGKSRLGNGQNDLANEAYNNAVLCRLSQLDFVGAEDMLNRFTKHLGGNRRLNDMDMFLSSLLQACNEWSLTNFEKAFQRYVSAHQLALWQRQCLCNLKDKLEKADLR</sequence>
<evidence type="ECO:0000313" key="2">
    <source>
        <dbReference type="EMBL" id="CEG37231.1"/>
    </source>
</evidence>
<dbReference type="Pfam" id="PF14938">
    <property type="entry name" value="SNAP"/>
    <property type="match status" value="1"/>
</dbReference>
<proteinExistence type="predicted"/>
<keyword evidence="1" id="KW-0812">Transmembrane</keyword>
<dbReference type="Proteomes" id="UP000054928">
    <property type="component" value="Unassembled WGS sequence"/>
</dbReference>
<dbReference type="SUPFAM" id="SSF48452">
    <property type="entry name" value="TPR-like"/>
    <property type="match status" value="1"/>
</dbReference>
<keyword evidence="1" id="KW-0472">Membrane</keyword>
<protein>
    <submittedName>
        <fullName evidence="2">Tetratricopeptide-like helical</fullName>
    </submittedName>
</protein>
<dbReference type="InterPro" id="IPR011990">
    <property type="entry name" value="TPR-like_helical_dom_sf"/>
</dbReference>
<name>A0A0P1AAQ3_PLAHL</name>
<keyword evidence="3" id="KW-1185">Reference proteome</keyword>
<dbReference type="AlphaFoldDB" id="A0A0P1AAQ3"/>
<organism evidence="2 3">
    <name type="scientific">Plasmopara halstedii</name>
    <name type="common">Downy mildew of sunflower</name>
    <dbReference type="NCBI Taxonomy" id="4781"/>
    <lineage>
        <taxon>Eukaryota</taxon>
        <taxon>Sar</taxon>
        <taxon>Stramenopiles</taxon>
        <taxon>Oomycota</taxon>
        <taxon>Peronosporomycetes</taxon>
        <taxon>Peronosporales</taxon>
        <taxon>Peronosporaceae</taxon>
        <taxon>Plasmopara</taxon>
    </lineage>
</organism>
<accession>A0A0P1AAQ3</accession>
<evidence type="ECO:0000313" key="3">
    <source>
        <dbReference type="Proteomes" id="UP000054928"/>
    </source>
</evidence>
<reference evidence="3" key="1">
    <citation type="submission" date="2014-09" db="EMBL/GenBank/DDBJ databases">
        <authorList>
            <person name="Sharma Rahul"/>
            <person name="Thines Marco"/>
        </authorList>
    </citation>
    <scope>NUCLEOTIDE SEQUENCE [LARGE SCALE GENOMIC DNA]</scope>
</reference>